<protein>
    <recommendedName>
        <fullName evidence="5 11">Adenylosuccinate lyase</fullName>
        <shortName evidence="12">ASL</shortName>
        <ecNumber evidence="4 11">4.3.2.2</ecNumber>
    </recommendedName>
    <alternativeName>
        <fullName evidence="9 12">Adenylosuccinase</fullName>
    </alternativeName>
</protein>
<dbReference type="FunFam" id="1.20.200.10:FF:000008">
    <property type="entry name" value="Adenylosuccinate lyase"/>
    <property type="match status" value="1"/>
</dbReference>
<evidence type="ECO:0000259" key="13">
    <source>
        <dbReference type="SMART" id="SM00998"/>
    </source>
</evidence>
<comment type="similarity">
    <text evidence="3 12">Belongs to the lyase 1 family. Adenylosuccinate lyase subfamily.</text>
</comment>
<evidence type="ECO:0000256" key="7">
    <source>
        <dbReference type="ARBA" id="ARBA00023239"/>
    </source>
</evidence>
<evidence type="ECO:0000313" key="15">
    <source>
        <dbReference type="Proteomes" id="UP000823928"/>
    </source>
</evidence>
<evidence type="ECO:0000256" key="6">
    <source>
        <dbReference type="ARBA" id="ARBA00022755"/>
    </source>
</evidence>
<dbReference type="InterPro" id="IPR022761">
    <property type="entry name" value="Fumarate_lyase_N"/>
</dbReference>
<accession>A0A9D1F0C5</accession>
<comment type="catalytic activity">
    <reaction evidence="10">
        <text>N(6)-(1,2-dicarboxyethyl)-AMP = fumarate + AMP</text>
        <dbReference type="Rhea" id="RHEA:16853"/>
        <dbReference type="ChEBI" id="CHEBI:29806"/>
        <dbReference type="ChEBI" id="CHEBI:57567"/>
        <dbReference type="ChEBI" id="CHEBI:456215"/>
        <dbReference type="EC" id="4.3.2.2"/>
    </reaction>
    <physiologicalReaction direction="left-to-right" evidence="10">
        <dbReference type="Rhea" id="RHEA:16854"/>
    </physiologicalReaction>
</comment>
<comment type="catalytic activity">
    <reaction evidence="8">
        <text>(2S)-2-[5-amino-1-(5-phospho-beta-D-ribosyl)imidazole-4-carboxamido]succinate = 5-amino-1-(5-phospho-beta-D-ribosyl)imidazole-4-carboxamide + fumarate</text>
        <dbReference type="Rhea" id="RHEA:23920"/>
        <dbReference type="ChEBI" id="CHEBI:29806"/>
        <dbReference type="ChEBI" id="CHEBI:58443"/>
        <dbReference type="ChEBI" id="CHEBI:58475"/>
        <dbReference type="EC" id="4.3.2.2"/>
    </reaction>
    <physiologicalReaction direction="left-to-right" evidence="8">
        <dbReference type="Rhea" id="RHEA:23921"/>
    </physiologicalReaction>
</comment>
<name>A0A9D1F0C5_9BACT</name>
<dbReference type="Pfam" id="PF00206">
    <property type="entry name" value="Lyase_1"/>
    <property type="match status" value="1"/>
</dbReference>
<dbReference type="InterPro" id="IPR020557">
    <property type="entry name" value="Fumarate_lyase_CS"/>
</dbReference>
<dbReference type="Proteomes" id="UP000823928">
    <property type="component" value="Unassembled WGS sequence"/>
</dbReference>
<evidence type="ECO:0000256" key="2">
    <source>
        <dbReference type="ARBA" id="ARBA00004734"/>
    </source>
</evidence>
<keyword evidence="6 12" id="KW-0658">Purine biosynthesis</keyword>
<dbReference type="GO" id="GO:0070626">
    <property type="term" value="F:(S)-2-(5-amino-1-(5-phospho-D-ribosyl)imidazole-4-carboxamido) succinate lyase (fumarate-forming) activity"/>
    <property type="evidence" value="ECO:0007669"/>
    <property type="project" value="TreeGrafter"/>
</dbReference>
<evidence type="ECO:0000313" key="14">
    <source>
        <dbReference type="EMBL" id="HIS37021.1"/>
    </source>
</evidence>
<dbReference type="PANTHER" id="PTHR43172">
    <property type="entry name" value="ADENYLOSUCCINATE LYASE"/>
    <property type="match status" value="1"/>
</dbReference>
<evidence type="ECO:0000256" key="1">
    <source>
        <dbReference type="ARBA" id="ARBA00004706"/>
    </source>
</evidence>
<sequence length="430" mass="49121">MIDRYSREEMKKIWDLHTKFEYYLKVEIAVCEAYAKTGKFPKKDIDELKKRASFTIERIDEIEAEVRHDVIAFLTCVNESLGELAKYMHVGMTSSDVIDTAFALQIQDSGKIIINDLEDTLKSLKELANKHKNTVCIGRSHGIHAEVMTFGVKICSWIDILERQLDNFKHALEEIRVGQISGPVGTYSNISPKIEEITCKNLGLKPARISTQIISRDYHAYFMQSLALIASVIEQFATEIRHLQRTEVLEVEEGFGAKQKGSSAMPHKKNPVLSENLCGLARVVRANSLAAMENIPLWHERDISHSSAERIIFPDSLILVDFMLYRFNSVIKNLVVHEKNMLKNTEKFGGIVFSQKVLLELVEKGLTREEAYRIVQRNALDAFENDGDFKANLLKDTDVAAHLTNDEIEKIFDKNAFLENINTIYKRILR</sequence>
<organism evidence="14 15">
    <name type="scientific">Candidatus Scatousia excrementigallinarum</name>
    <dbReference type="NCBI Taxonomy" id="2840935"/>
    <lineage>
        <taxon>Bacteria</taxon>
        <taxon>Candidatus Scatousia</taxon>
    </lineage>
</organism>
<evidence type="ECO:0000256" key="4">
    <source>
        <dbReference type="ARBA" id="ARBA00012339"/>
    </source>
</evidence>
<proteinExistence type="inferred from homology"/>
<comment type="pathway">
    <text evidence="2 12">Purine metabolism; AMP biosynthesis via de novo pathway; AMP from IMP: step 2/2.</text>
</comment>
<evidence type="ECO:0000256" key="9">
    <source>
        <dbReference type="ARBA" id="ARBA00030717"/>
    </source>
</evidence>
<dbReference type="InterPro" id="IPR000362">
    <property type="entry name" value="Fumarate_lyase_fam"/>
</dbReference>
<evidence type="ECO:0000256" key="5">
    <source>
        <dbReference type="ARBA" id="ARBA00017058"/>
    </source>
</evidence>
<dbReference type="SMART" id="SM00998">
    <property type="entry name" value="ADSL_C"/>
    <property type="match status" value="1"/>
</dbReference>
<keyword evidence="7 12" id="KW-0456">Lyase</keyword>
<evidence type="ECO:0000256" key="3">
    <source>
        <dbReference type="ARBA" id="ARBA00008273"/>
    </source>
</evidence>
<comment type="pathway">
    <text evidence="1 12">Purine metabolism; IMP biosynthesis via de novo pathway; 5-amino-1-(5-phospho-D-ribosyl)imidazole-4-carboxamide from 5-amino-1-(5-phospho-D-ribosyl)imidazole-4-carboxylate: step 2/2.</text>
</comment>
<dbReference type="CDD" id="cd01360">
    <property type="entry name" value="Adenylsuccinate_lyase_1"/>
    <property type="match status" value="1"/>
</dbReference>
<feature type="domain" description="Adenylosuccinate lyase C-terminal" evidence="13">
    <location>
        <begin position="349"/>
        <end position="429"/>
    </location>
</feature>
<dbReference type="Gene3D" id="1.20.200.10">
    <property type="entry name" value="Fumarase/aspartase (Central domain)"/>
    <property type="match status" value="1"/>
</dbReference>
<reference evidence="14" key="2">
    <citation type="journal article" date="2021" name="PeerJ">
        <title>Extensive microbial diversity within the chicken gut microbiome revealed by metagenomics and culture.</title>
        <authorList>
            <person name="Gilroy R."/>
            <person name="Ravi A."/>
            <person name="Getino M."/>
            <person name="Pursley I."/>
            <person name="Horton D.L."/>
            <person name="Alikhan N.F."/>
            <person name="Baker D."/>
            <person name="Gharbi K."/>
            <person name="Hall N."/>
            <person name="Watson M."/>
            <person name="Adriaenssens E.M."/>
            <person name="Foster-Nyarko E."/>
            <person name="Jarju S."/>
            <person name="Secka A."/>
            <person name="Antonio M."/>
            <person name="Oren A."/>
            <person name="Chaudhuri R.R."/>
            <person name="La Ragione R."/>
            <person name="Hildebrand F."/>
            <person name="Pallen M.J."/>
        </authorList>
    </citation>
    <scope>NUCLEOTIDE SEQUENCE</scope>
    <source>
        <strain evidence="14">6276</strain>
    </source>
</reference>
<dbReference type="PANTHER" id="PTHR43172:SF1">
    <property type="entry name" value="ADENYLOSUCCINATE LYASE"/>
    <property type="match status" value="1"/>
</dbReference>
<evidence type="ECO:0000256" key="8">
    <source>
        <dbReference type="ARBA" id="ARBA00024477"/>
    </source>
</evidence>
<dbReference type="GO" id="GO:0005829">
    <property type="term" value="C:cytosol"/>
    <property type="evidence" value="ECO:0007669"/>
    <property type="project" value="TreeGrafter"/>
</dbReference>
<dbReference type="PROSITE" id="PS00163">
    <property type="entry name" value="FUMARATE_LYASES"/>
    <property type="match status" value="1"/>
</dbReference>
<dbReference type="Gene3D" id="1.10.40.30">
    <property type="entry name" value="Fumarase/aspartase (C-terminal domain)"/>
    <property type="match status" value="1"/>
</dbReference>
<dbReference type="PRINTS" id="PR00149">
    <property type="entry name" value="FUMRATELYASE"/>
</dbReference>
<dbReference type="InterPro" id="IPR019468">
    <property type="entry name" value="AdenyloSucc_lyase_C"/>
</dbReference>
<dbReference type="InterPro" id="IPR004769">
    <property type="entry name" value="Pur_lyase"/>
</dbReference>
<dbReference type="Pfam" id="PF10397">
    <property type="entry name" value="ADSL_C"/>
    <property type="match status" value="1"/>
</dbReference>
<dbReference type="InterPro" id="IPR024083">
    <property type="entry name" value="Fumarase/histidase_N"/>
</dbReference>
<comment type="caution">
    <text evidence="14">The sequence shown here is derived from an EMBL/GenBank/DDBJ whole genome shotgun (WGS) entry which is preliminary data.</text>
</comment>
<dbReference type="FunFam" id="1.10.40.30:FF:000007">
    <property type="entry name" value="Adenylosuccinate lyase"/>
    <property type="match status" value="1"/>
</dbReference>
<evidence type="ECO:0000256" key="12">
    <source>
        <dbReference type="RuleBase" id="RU361172"/>
    </source>
</evidence>
<dbReference type="AlphaFoldDB" id="A0A9D1F0C5"/>
<dbReference type="GO" id="GO:0004018">
    <property type="term" value="F:N6-(1,2-dicarboxyethyl)AMP AMP-lyase (fumarate-forming) activity"/>
    <property type="evidence" value="ECO:0007669"/>
    <property type="project" value="UniProtKB-UniRule"/>
</dbReference>
<gene>
    <name evidence="14" type="ORF">IAC10_10405</name>
</gene>
<reference evidence="14" key="1">
    <citation type="submission" date="2020-10" db="EMBL/GenBank/DDBJ databases">
        <authorList>
            <person name="Gilroy R."/>
        </authorList>
    </citation>
    <scope>NUCLEOTIDE SEQUENCE</scope>
    <source>
        <strain evidence="14">6276</strain>
    </source>
</reference>
<dbReference type="EC" id="4.3.2.2" evidence="4 11"/>
<evidence type="ECO:0000256" key="10">
    <source>
        <dbReference type="ARBA" id="ARBA00049115"/>
    </source>
</evidence>
<evidence type="ECO:0000256" key="11">
    <source>
        <dbReference type="NCBIfam" id="TIGR00928"/>
    </source>
</evidence>
<dbReference type="EMBL" id="DVIU01000207">
    <property type="protein sequence ID" value="HIS37021.1"/>
    <property type="molecule type" value="Genomic_DNA"/>
</dbReference>
<dbReference type="Gene3D" id="1.10.275.10">
    <property type="entry name" value="Fumarase/aspartase (N-terminal domain)"/>
    <property type="match status" value="1"/>
</dbReference>
<dbReference type="SUPFAM" id="SSF48557">
    <property type="entry name" value="L-aspartase-like"/>
    <property type="match status" value="1"/>
</dbReference>
<dbReference type="GO" id="GO:0044208">
    <property type="term" value="P:'de novo' AMP biosynthetic process"/>
    <property type="evidence" value="ECO:0007669"/>
    <property type="project" value="TreeGrafter"/>
</dbReference>
<dbReference type="PRINTS" id="PR00145">
    <property type="entry name" value="ARGSUCLYASE"/>
</dbReference>
<dbReference type="NCBIfam" id="TIGR00928">
    <property type="entry name" value="purB"/>
    <property type="match status" value="1"/>
</dbReference>
<dbReference type="InterPro" id="IPR008948">
    <property type="entry name" value="L-Aspartase-like"/>
</dbReference>